<dbReference type="Proteomes" id="UP000275727">
    <property type="component" value="Chromosome"/>
</dbReference>
<evidence type="ECO:0000256" key="1">
    <source>
        <dbReference type="SAM" id="SignalP"/>
    </source>
</evidence>
<feature type="signal peptide" evidence="1">
    <location>
        <begin position="1"/>
        <end position="20"/>
    </location>
</feature>
<dbReference type="EMBL" id="RBWX01000008">
    <property type="protein sequence ID" value="RKS88863.1"/>
    <property type="molecule type" value="Genomic_DNA"/>
</dbReference>
<protein>
    <submittedName>
        <fullName evidence="4">Secreted protein with PEP-CTERM sorting signal</fullName>
    </submittedName>
</protein>
<evidence type="ECO:0000313" key="4">
    <source>
        <dbReference type="EMBL" id="RKS88863.1"/>
    </source>
</evidence>
<sequence>MKRAFFLSAAAMLIAGSANAAPLSFNFEQDYGAGASVSGSFSGEDLNLDGILTANELTDFSAFWSGGSDAWNPESFELGGIDSFVYDFGEYLTEVVVFGAGGADWVLNAYYTGVEDRFSGVAETWNAVRVWAAAIPEVAAVLPTIETPTADVPEPAALALFGLGLAGLSLGRRRRK</sequence>
<organism evidence="3 5">
    <name type="scientific">Sphingosinicella microcystinivorans</name>
    <dbReference type="NCBI Taxonomy" id="335406"/>
    <lineage>
        <taxon>Bacteria</taxon>
        <taxon>Pseudomonadati</taxon>
        <taxon>Pseudomonadota</taxon>
        <taxon>Alphaproteobacteria</taxon>
        <taxon>Sphingomonadales</taxon>
        <taxon>Sphingosinicellaceae</taxon>
        <taxon>Sphingosinicella</taxon>
    </lineage>
</organism>
<feature type="chain" id="PRO_5041917380" evidence="1">
    <location>
        <begin position="21"/>
        <end position="176"/>
    </location>
</feature>
<proteinExistence type="predicted"/>
<evidence type="ECO:0000313" key="3">
    <source>
        <dbReference type="EMBL" id="BBE32618.1"/>
    </source>
</evidence>
<dbReference type="EMBL" id="AP018711">
    <property type="protein sequence ID" value="BBE32618.1"/>
    <property type="molecule type" value="Genomic_DNA"/>
</dbReference>
<name>A0AAD1D2L3_SPHMI</name>
<accession>A0AAD1D2L3</accession>
<evidence type="ECO:0000259" key="2">
    <source>
        <dbReference type="Pfam" id="PF07589"/>
    </source>
</evidence>
<keyword evidence="1" id="KW-0732">Signal</keyword>
<dbReference type="InterPro" id="IPR013424">
    <property type="entry name" value="Ice-binding_C"/>
</dbReference>
<keyword evidence="6" id="KW-1185">Reference proteome</keyword>
<dbReference type="Proteomes" id="UP000276029">
    <property type="component" value="Unassembled WGS sequence"/>
</dbReference>
<dbReference type="NCBIfam" id="TIGR02595">
    <property type="entry name" value="PEP_CTERM"/>
    <property type="match status" value="1"/>
</dbReference>
<dbReference type="RefSeq" id="WP_121050680.1">
    <property type="nucleotide sequence ID" value="NZ_AP018711.1"/>
</dbReference>
<feature type="domain" description="Ice-binding protein C-terminal" evidence="2">
    <location>
        <begin position="151"/>
        <end position="175"/>
    </location>
</feature>
<dbReference type="AlphaFoldDB" id="A0AAD1D2L3"/>
<dbReference type="KEGG" id="smic:SmB9_02760"/>
<evidence type="ECO:0000313" key="5">
    <source>
        <dbReference type="Proteomes" id="UP000275727"/>
    </source>
</evidence>
<reference evidence="4 6" key="2">
    <citation type="submission" date="2018-10" db="EMBL/GenBank/DDBJ databases">
        <title>Genomic Encyclopedia of Type Strains, Phase IV (KMG-IV): sequencing the most valuable type-strain genomes for metagenomic binning, comparative biology and taxonomic classification.</title>
        <authorList>
            <person name="Goeker M."/>
        </authorList>
    </citation>
    <scope>NUCLEOTIDE SEQUENCE [LARGE SCALE GENOMIC DNA]</scope>
    <source>
        <strain evidence="4 6">DSM 19791</strain>
    </source>
</reference>
<evidence type="ECO:0000313" key="6">
    <source>
        <dbReference type="Proteomes" id="UP000276029"/>
    </source>
</evidence>
<dbReference type="Pfam" id="PF07589">
    <property type="entry name" value="PEP-CTERM"/>
    <property type="match status" value="1"/>
</dbReference>
<gene>
    <name evidence="4" type="ORF">DFR51_2074</name>
    <name evidence="3" type="ORF">SmB9_02760</name>
</gene>
<reference evidence="3 5" key="1">
    <citation type="submission" date="2018-06" db="EMBL/GenBank/DDBJ databases">
        <title>Complete Genome Sequence of the Microcystin-Degrading Bacterium Sphingosinicella microcystinivorans Strain B-9.</title>
        <authorList>
            <person name="Jin H."/>
            <person name="Nishizawa T."/>
            <person name="Guo Y."/>
            <person name="Nishizawa A."/>
            <person name="Park H."/>
            <person name="Kato H."/>
            <person name="Tsuji K."/>
            <person name="Harada K."/>
        </authorList>
    </citation>
    <scope>NUCLEOTIDE SEQUENCE [LARGE SCALE GENOMIC DNA]</scope>
    <source>
        <strain evidence="3 5">B9</strain>
    </source>
</reference>